<dbReference type="Pfam" id="PF14114">
    <property type="entry name" value="DUF4286"/>
    <property type="match status" value="1"/>
</dbReference>
<evidence type="ECO:0008006" key="3">
    <source>
        <dbReference type="Google" id="ProtNLM"/>
    </source>
</evidence>
<reference evidence="1" key="1">
    <citation type="submission" date="2021-06" db="EMBL/GenBank/DDBJ databases">
        <title>Novel species in genus Arthrobacter.</title>
        <authorList>
            <person name="Zhang G."/>
        </authorList>
    </citation>
    <scope>NUCLEOTIDE SEQUENCE</scope>
    <source>
        <strain evidence="1">Zg-ZUI122</strain>
    </source>
</reference>
<evidence type="ECO:0000313" key="2">
    <source>
        <dbReference type="Proteomes" id="UP000680588"/>
    </source>
</evidence>
<dbReference type="AlphaFoldDB" id="A0A975S6B4"/>
<dbReference type="InterPro" id="IPR011008">
    <property type="entry name" value="Dimeric_a/b-barrel"/>
</dbReference>
<gene>
    <name evidence="1" type="ORF">KG104_02040</name>
</gene>
<keyword evidence="2" id="KW-1185">Reference proteome</keyword>
<dbReference type="EMBL" id="CP076456">
    <property type="protein sequence ID" value="QWQ36625.1"/>
    <property type="molecule type" value="Genomic_DNA"/>
</dbReference>
<organism evidence="1 2">
    <name type="scientific">Arthrobacter sunyaminii</name>
    <dbReference type="NCBI Taxonomy" id="2816859"/>
    <lineage>
        <taxon>Bacteria</taxon>
        <taxon>Bacillati</taxon>
        <taxon>Actinomycetota</taxon>
        <taxon>Actinomycetes</taxon>
        <taxon>Micrococcales</taxon>
        <taxon>Micrococcaceae</taxon>
        <taxon>Arthrobacter</taxon>
    </lineage>
</organism>
<dbReference type="InterPro" id="IPR025563">
    <property type="entry name" value="DUF4286"/>
</dbReference>
<sequence length="107" mass="11544">MSENASPRQILLALVNPVEGRDEEFRTWYWETHIPEVLALPGFISAECFHVPAEAAETASHRYTTIYGVEGSATAAMDGLFKAGVGMSPDLDLSTMVFVPLVAADAS</sequence>
<protein>
    <recommendedName>
        <fullName evidence="3">EthD family reductase</fullName>
    </recommendedName>
</protein>
<dbReference type="Proteomes" id="UP000680588">
    <property type="component" value="Chromosome"/>
</dbReference>
<name>A0A975S6B4_9MICC</name>
<dbReference type="SUPFAM" id="SSF54909">
    <property type="entry name" value="Dimeric alpha+beta barrel"/>
    <property type="match status" value="1"/>
</dbReference>
<evidence type="ECO:0000313" key="1">
    <source>
        <dbReference type="EMBL" id="QWQ36625.1"/>
    </source>
</evidence>
<dbReference type="Gene3D" id="3.30.70.100">
    <property type="match status" value="1"/>
</dbReference>
<proteinExistence type="predicted"/>
<accession>A0A975S6B4</accession>
<dbReference type="RefSeq" id="WP_207348446.1">
    <property type="nucleotide sequence ID" value="NZ_CP076456.1"/>
</dbReference>
<dbReference type="KEGG" id="asun:KG104_02040"/>